<evidence type="ECO:0000313" key="2">
    <source>
        <dbReference type="EMBL" id="KAK9761880.1"/>
    </source>
</evidence>
<dbReference type="SUPFAM" id="SSF51395">
    <property type="entry name" value="FMN-linked oxidoreductases"/>
    <property type="match status" value="1"/>
</dbReference>
<dbReference type="Proteomes" id="UP001479436">
    <property type="component" value="Unassembled WGS sequence"/>
</dbReference>
<dbReference type="Pfam" id="PF00724">
    <property type="entry name" value="Oxidored_FMN"/>
    <property type="match status" value="1"/>
</dbReference>
<name>A0ABR2WK27_9FUNG</name>
<organism evidence="2 3">
    <name type="scientific">Basidiobolus ranarum</name>
    <dbReference type="NCBI Taxonomy" id="34480"/>
    <lineage>
        <taxon>Eukaryota</taxon>
        <taxon>Fungi</taxon>
        <taxon>Fungi incertae sedis</taxon>
        <taxon>Zoopagomycota</taxon>
        <taxon>Entomophthoromycotina</taxon>
        <taxon>Basidiobolomycetes</taxon>
        <taxon>Basidiobolales</taxon>
        <taxon>Basidiobolaceae</taxon>
        <taxon>Basidiobolus</taxon>
    </lineage>
</organism>
<dbReference type="PANTHER" id="PTHR22893:SF91">
    <property type="entry name" value="NADPH DEHYDROGENASE 2-RELATED"/>
    <property type="match status" value="1"/>
</dbReference>
<feature type="domain" description="NADH:flavin oxidoreductase/NADH oxidase N-terminal" evidence="1">
    <location>
        <begin position="7"/>
        <end position="340"/>
    </location>
</feature>
<dbReference type="Gene3D" id="3.20.20.70">
    <property type="entry name" value="Aldolase class I"/>
    <property type="match status" value="1"/>
</dbReference>
<dbReference type="EMBL" id="JASJQH010001185">
    <property type="protein sequence ID" value="KAK9761880.1"/>
    <property type="molecule type" value="Genomic_DNA"/>
</dbReference>
<dbReference type="InterPro" id="IPR001155">
    <property type="entry name" value="OxRdtase_FMN_N"/>
</dbReference>
<evidence type="ECO:0000313" key="3">
    <source>
        <dbReference type="Proteomes" id="UP001479436"/>
    </source>
</evidence>
<keyword evidence="3" id="KW-1185">Reference proteome</keyword>
<comment type="caution">
    <text evidence="2">The sequence shown here is derived from an EMBL/GenBank/DDBJ whole genome shotgun (WGS) entry which is preliminary data.</text>
</comment>
<dbReference type="PANTHER" id="PTHR22893">
    <property type="entry name" value="NADH OXIDOREDUCTASE-RELATED"/>
    <property type="match status" value="1"/>
</dbReference>
<proteinExistence type="predicted"/>
<gene>
    <name evidence="2" type="ORF">K7432_012886</name>
</gene>
<protein>
    <recommendedName>
        <fullName evidence="1">NADH:flavin oxidoreductase/NADH oxidase N-terminal domain-containing protein</fullName>
    </recommendedName>
</protein>
<dbReference type="InterPro" id="IPR045247">
    <property type="entry name" value="Oye-like"/>
</dbReference>
<accession>A0ABR2WK27</accession>
<sequence length="368" mass="40811">MNTQRALFSPIKVGNNELKHRVVLAPLTRLRATLEAVPTALQVEYYKQRSSDGGLLITEATVIDRLAGGYPRTPGLYNDEQVEGWKKVTAAVHEKNGYIFAQLWHLGRVGSKYLNPNQEQIVGASSIVCPGKTMAGDDYEEPHALTVEEIKKIVEQYARAAKYAVEAGFDGVEIHGANGYLIDQFINTSSNNRTDEYGGSVENRGRFALEVVDAVVNAVGAERTAIRFSPGGAFQGMADENPVKTWSYLTEQLQKNHPSLAYLHFIEARANIMSDSAEVEDTLQPFREIWKGPFISSSGFSNAIKTAADIAKRTGDLIAYGRAFIANPDLPERLRNGWELNKYDRSTFYSGEAEGYTDYPFCHKVKSN</sequence>
<reference evidence="2 3" key="1">
    <citation type="submission" date="2023-04" db="EMBL/GenBank/DDBJ databases">
        <title>Genome of Basidiobolus ranarum AG-B5.</title>
        <authorList>
            <person name="Stajich J.E."/>
            <person name="Carter-House D."/>
            <person name="Gryganskyi A."/>
        </authorList>
    </citation>
    <scope>NUCLEOTIDE SEQUENCE [LARGE SCALE GENOMIC DNA]</scope>
    <source>
        <strain evidence="2 3">AG-B5</strain>
    </source>
</reference>
<evidence type="ECO:0000259" key="1">
    <source>
        <dbReference type="Pfam" id="PF00724"/>
    </source>
</evidence>
<dbReference type="CDD" id="cd02933">
    <property type="entry name" value="OYE_like_FMN"/>
    <property type="match status" value="1"/>
</dbReference>
<dbReference type="InterPro" id="IPR013785">
    <property type="entry name" value="Aldolase_TIM"/>
</dbReference>